<feature type="compositionally biased region" description="Polar residues" evidence="1">
    <location>
        <begin position="132"/>
        <end position="148"/>
    </location>
</feature>
<keyword evidence="3" id="KW-1185">Reference proteome</keyword>
<evidence type="ECO:0000313" key="3">
    <source>
        <dbReference type="Proteomes" id="UP000765509"/>
    </source>
</evidence>
<dbReference type="InterPro" id="IPR011990">
    <property type="entry name" value="TPR-like_helical_dom_sf"/>
</dbReference>
<dbReference type="Gene3D" id="1.25.40.10">
    <property type="entry name" value="Tetratricopeptide repeat domain"/>
    <property type="match status" value="1"/>
</dbReference>
<evidence type="ECO:0000256" key="1">
    <source>
        <dbReference type="SAM" id="MobiDB-lite"/>
    </source>
</evidence>
<dbReference type="EMBL" id="AVOT02019309">
    <property type="protein sequence ID" value="MBW0506798.1"/>
    <property type="molecule type" value="Genomic_DNA"/>
</dbReference>
<reference evidence="2" key="1">
    <citation type="submission" date="2021-03" db="EMBL/GenBank/DDBJ databases">
        <title>Draft genome sequence of rust myrtle Austropuccinia psidii MF-1, a brazilian biotype.</title>
        <authorList>
            <person name="Quecine M.C."/>
            <person name="Pachon D.M.R."/>
            <person name="Bonatelli M.L."/>
            <person name="Correr F.H."/>
            <person name="Franceschini L.M."/>
            <person name="Leite T.F."/>
            <person name="Margarido G.R.A."/>
            <person name="Almeida C.A."/>
            <person name="Ferrarezi J.A."/>
            <person name="Labate C.A."/>
        </authorList>
    </citation>
    <scope>NUCLEOTIDE SEQUENCE</scope>
    <source>
        <strain evidence="2">MF-1</strain>
    </source>
</reference>
<dbReference type="Proteomes" id="UP000765509">
    <property type="component" value="Unassembled WGS sequence"/>
</dbReference>
<sequence length="297" mass="32757">MTSQKNHSIENRFEELALDPQIPDLTPNPSSSNVQGSSNQKSNDQTQIDDVGRPDALDDPIKLLLSTADALKQEGNKNFTQKRWTDALNKYAEAIMTLPPSPSSQEAPPDVDIDAISSDDDEITKPTAAKAQPSQKSKSDLGHQQSSIPKLDPQIHQLISVLHANSAACHLKLEDWQSAIKSCSASLKENPSYAKALQRRAQANEKLGTWSSLQAALDDYNTLEKLPDVNAILRREIKQSQLRLPPLIAQRSESEKAEMMTKLKDLGNTVLGKFGMSTDNFKFTPNESGGYSMSFQR</sequence>
<dbReference type="AlphaFoldDB" id="A0A9Q3HIM1"/>
<dbReference type="PANTHER" id="PTHR46014:SF1">
    <property type="entry name" value="TETRATRICOPEPTIDE REPEAT PROTEIN 1"/>
    <property type="match status" value="1"/>
</dbReference>
<dbReference type="SMART" id="SM00028">
    <property type="entry name" value="TPR"/>
    <property type="match status" value="2"/>
</dbReference>
<proteinExistence type="predicted"/>
<evidence type="ECO:0008006" key="4">
    <source>
        <dbReference type="Google" id="ProtNLM"/>
    </source>
</evidence>
<evidence type="ECO:0000313" key="2">
    <source>
        <dbReference type="EMBL" id="MBW0506798.1"/>
    </source>
</evidence>
<organism evidence="2 3">
    <name type="scientific">Austropuccinia psidii MF-1</name>
    <dbReference type="NCBI Taxonomy" id="1389203"/>
    <lineage>
        <taxon>Eukaryota</taxon>
        <taxon>Fungi</taxon>
        <taxon>Dikarya</taxon>
        <taxon>Basidiomycota</taxon>
        <taxon>Pucciniomycotina</taxon>
        <taxon>Pucciniomycetes</taxon>
        <taxon>Pucciniales</taxon>
        <taxon>Sphaerophragmiaceae</taxon>
        <taxon>Austropuccinia</taxon>
    </lineage>
</organism>
<dbReference type="OrthoDB" id="1872379at2759"/>
<dbReference type="InterPro" id="IPR052769">
    <property type="entry name" value="TPR_domain_protein"/>
</dbReference>
<feature type="compositionally biased region" description="Acidic residues" evidence="1">
    <location>
        <begin position="109"/>
        <end position="122"/>
    </location>
</feature>
<dbReference type="PANTHER" id="PTHR46014">
    <property type="entry name" value="TETRATRICOPEPTIDE REPEAT PROTEIN 1"/>
    <property type="match status" value="1"/>
</dbReference>
<feature type="region of interest" description="Disordered" evidence="1">
    <location>
        <begin position="1"/>
        <end position="57"/>
    </location>
</feature>
<dbReference type="SUPFAM" id="SSF48452">
    <property type="entry name" value="TPR-like"/>
    <property type="match status" value="1"/>
</dbReference>
<dbReference type="InterPro" id="IPR019734">
    <property type="entry name" value="TPR_rpt"/>
</dbReference>
<name>A0A9Q3HIM1_9BASI</name>
<gene>
    <name evidence="2" type="ORF">O181_046513</name>
</gene>
<comment type="caution">
    <text evidence="2">The sequence shown here is derived from an EMBL/GenBank/DDBJ whole genome shotgun (WGS) entry which is preliminary data.</text>
</comment>
<feature type="region of interest" description="Disordered" evidence="1">
    <location>
        <begin position="98"/>
        <end position="148"/>
    </location>
</feature>
<accession>A0A9Q3HIM1</accession>
<feature type="compositionally biased region" description="Polar residues" evidence="1">
    <location>
        <begin position="27"/>
        <end position="48"/>
    </location>
</feature>
<protein>
    <recommendedName>
        <fullName evidence="4">Tetratricopeptide repeat protein 1</fullName>
    </recommendedName>
</protein>